<evidence type="ECO:0000259" key="3">
    <source>
        <dbReference type="PROSITE" id="PS51186"/>
    </source>
</evidence>
<dbReference type="PROSITE" id="PS51186">
    <property type="entry name" value="GNAT"/>
    <property type="match status" value="1"/>
</dbReference>
<evidence type="ECO:0000256" key="1">
    <source>
        <dbReference type="ARBA" id="ARBA00022679"/>
    </source>
</evidence>
<proteinExistence type="predicted"/>
<dbReference type="PANTHER" id="PTHR43877">
    <property type="entry name" value="AMINOALKYLPHOSPHONATE N-ACETYLTRANSFERASE-RELATED-RELATED"/>
    <property type="match status" value="1"/>
</dbReference>
<evidence type="ECO:0000313" key="5">
    <source>
        <dbReference type="Proteomes" id="UP001169764"/>
    </source>
</evidence>
<name>A0ABT8YEH7_9SPHN</name>
<evidence type="ECO:0000313" key="4">
    <source>
        <dbReference type="EMBL" id="MDO6416747.1"/>
    </source>
</evidence>
<feature type="domain" description="N-acetyltransferase" evidence="3">
    <location>
        <begin position="4"/>
        <end position="156"/>
    </location>
</feature>
<accession>A0ABT8YEH7</accession>
<dbReference type="SUPFAM" id="SSF55729">
    <property type="entry name" value="Acyl-CoA N-acyltransferases (Nat)"/>
    <property type="match status" value="1"/>
</dbReference>
<sequence>MTRVIVSTGTAANIEAVMRIMDSAFDPNFGEAWNRGQVLGMMSLSDVWLILATPDDDEMPEGFALARLTIDEAELLLLAVRPEARGRGIGRILVEAVAEKARARGALRLMLEMREGNGALALYAAAGFAQIGRRRDYYRGRDMSRHDAITLARPLGIDPGLVA</sequence>
<keyword evidence="5" id="KW-1185">Reference proteome</keyword>
<dbReference type="InterPro" id="IPR000182">
    <property type="entry name" value="GNAT_dom"/>
</dbReference>
<dbReference type="Pfam" id="PF00583">
    <property type="entry name" value="Acetyltransf_1"/>
    <property type="match status" value="1"/>
</dbReference>
<reference evidence="4" key="1">
    <citation type="submission" date="2023-07" db="EMBL/GenBank/DDBJ databases">
        <authorList>
            <person name="Kim M."/>
        </authorList>
    </citation>
    <scope>NUCLEOTIDE SEQUENCE</scope>
    <source>
        <strain evidence="4">BIUV-7</strain>
    </source>
</reference>
<dbReference type="CDD" id="cd04301">
    <property type="entry name" value="NAT_SF"/>
    <property type="match status" value="1"/>
</dbReference>
<dbReference type="InterPro" id="IPR016181">
    <property type="entry name" value="Acyl_CoA_acyltransferase"/>
</dbReference>
<comment type="caution">
    <text evidence="4">The sequence shown here is derived from an EMBL/GenBank/DDBJ whole genome shotgun (WGS) entry which is preliminary data.</text>
</comment>
<keyword evidence="2 4" id="KW-0012">Acyltransferase</keyword>
<dbReference type="EMBL" id="JAUOTP010000012">
    <property type="protein sequence ID" value="MDO6416747.1"/>
    <property type="molecule type" value="Genomic_DNA"/>
</dbReference>
<keyword evidence="1 4" id="KW-0808">Transferase</keyword>
<dbReference type="RefSeq" id="WP_303546559.1">
    <property type="nucleotide sequence ID" value="NZ_JAUOTP010000012.1"/>
</dbReference>
<dbReference type="Gene3D" id="3.40.630.30">
    <property type="match status" value="1"/>
</dbReference>
<dbReference type="Proteomes" id="UP001169764">
    <property type="component" value="Unassembled WGS sequence"/>
</dbReference>
<dbReference type="PANTHER" id="PTHR43877:SF2">
    <property type="entry name" value="AMINOALKYLPHOSPHONATE N-ACETYLTRANSFERASE-RELATED"/>
    <property type="match status" value="1"/>
</dbReference>
<protein>
    <submittedName>
        <fullName evidence="4">GNAT family N-acetyltransferase</fullName>
        <ecNumber evidence="4">2.3.1.-</ecNumber>
    </submittedName>
</protein>
<organism evidence="4 5">
    <name type="scientific">Sphingomonas natans</name>
    <dbReference type="NCBI Taxonomy" id="3063330"/>
    <lineage>
        <taxon>Bacteria</taxon>
        <taxon>Pseudomonadati</taxon>
        <taxon>Pseudomonadota</taxon>
        <taxon>Alphaproteobacteria</taxon>
        <taxon>Sphingomonadales</taxon>
        <taxon>Sphingomonadaceae</taxon>
        <taxon>Sphingomonas</taxon>
    </lineage>
</organism>
<dbReference type="EC" id="2.3.1.-" evidence="4"/>
<dbReference type="GO" id="GO:0016746">
    <property type="term" value="F:acyltransferase activity"/>
    <property type="evidence" value="ECO:0007669"/>
    <property type="project" value="UniProtKB-KW"/>
</dbReference>
<gene>
    <name evidence="4" type="ORF">Q4F19_20350</name>
</gene>
<dbReference type="InterPro" id="IPR050832">
    <property type="entry name" value="Bact_Acetyltransf"/>
</dbReference>
<evidence type="ECO:0000256" key="2">
    <source>
        <dbReference type="ARBA" id="ARBA00023315"/>
    </source>
</evidence>